<keyword evidence="8 13" id="KW-0460">Magnesium</keyword>
<dbReference type="GO" id="GO:0007059">
    <property type="term" value="P:chromosome segregation"/>
    <property type="evidence" value="ECO:0007669"/>
    <property type="project" value="UniProtKB-UniRule"/>
</dbReference>
<evidence type="ECO:0000256" key="2">
    <source>
        <dbReference type="ARBA" id="ARBA00022490"/>
    </source>
</evidence>
<keyword evidence="10 13" id="KW-0234">DNA repair</keyword>
<comment type="cofactor">
    <cofactor evidence="13">
        <name>Mg(2+)</name>
        <dbReference type="ChEBI" id="CHEBI:18420"/>
    </cofactor>
    <text evidence="13">Binds 1 Mg(2+) ion per subunit.</text>
</comment>
<dbReference type="PIRSF" id="PIRSF037785">
    <property type="entry name" value="RecU"/>
    <property type="match status" value="1"/>
</dbReference>
<dbReference type="Gene3D" id="3.40.1350.10">
    <property type="match status" value="1"/>
</dbReference>
<dbReference type="CDD" id="cd22354">
    <property type="entry name" value="RecU-like"/>
    <property type="match status" value="1"/>
</dbReference>
<evidence type="ECO:0000256" key="8">
    <source>
        <dbReference type="ARBA" id="ARBA00022842"/>
    </source>
</evidence>
<proteinExistence type="inferred from homology"/>
<name>W4QJZ7_9BACI</name>
<evidence type="ECO:0000256" key="9">
    <source>
        <dbReference type="ARBA" id="ARBA00023172"/>
    </source>
</evidence>
<evidence type="ECO:0000313" key="14">
    <source>
        <dbReference type="EMBL" id="GAE32425.1"/>
    </source>
</evidence>
<dbReference type="RefSeq" id="WP_035346721.1">
    <property type="nucleotide sequence ID" value="NZ_BAUU01000036.1"/>
</dbReference>
<keyword evidence="4 13" id="KW-0479">Metal-binding</keyword>
<comment type="subcellular location">
    <subcellularLocation>
        <location evidence="1 13">Cytoplasm</location>
    </subcellularLocation>
</comment>
<dbReference type="InterPro" id="IPR011856">
    <property type="entry name" value="tRNA_endonuc-like_dom_sf"/>
</dbReference>
<dbReference type="HAMAP" id="MF_00130">
    <property type="entry name" value="RecU"/>
    <property type="match status" value="1"/>
</dbReference>
<dbReference type="EC" id="3.1.21.10" evidence="13"/>
<evidence type="ECO:0000313" key="15">
    <source>
        <dbReference type="Proteomes" id="UP000018895"/>
    </source>
</evidence>
<evidence type="ECO:0000256" key="10">
    <source>
        <dbReference type="ARBA" id="ARBA00023204"/>
    </source>
</evidence>
<sequence length="175" mass="20028">MGYGNRGMAFEHLINVTDQQYASKGMAIINKRPTPVKVLKSQGKRVISGFFEEKSTVDYDGIYEGKSIVFEAKSTGEKRFPLSMLSKHQYDYLELAHKNGAIAFLLVEIRPLHRVFLLPVETIRHYMEKAKKGGRKSIPLDDLDIYAFEVNRGRGVPLDYLETVDKLEFEKVINQ</sequence>
<comment type="caution">
    <text evidence="14">The sequence shown here is derived from an EMBL/GenBank/DDBJ whole genome shotgun (WGS) entry which is preliminary data.</text>
</comment>
<evidence type="ECO:0000256" key="1">
    <source>
        <dbReference type="ARBA" id="ARBA00004496"/>
    </source>
</evidence>
<dbReference type="GO" id="GO:0000287">
    <property type="term" value="F:magnesium ion binding"/>
    <property type="evidence" value="ECO:0007669"/>
    <property type="project" value="UniProtKB-UniRule"/>
</dbReference>
<feature type="binding site" evidence="13">
    <location>
        <position position="71"/>
    </location>
    <ligand>
        <name>Mg(2+)</name>
        <dbReference type="ChEBI" id="CHEBI:18420"/>
    </ligand>
</feature>
<dbReference type="GO" id="GO:0005737">
    <property type="term" value="C:cytoplasm"/>
    <property type="evidence" value="ECO:0007669"/>
    <property type="project" value="UniProtKB-SubCell"/>
</dbReference>
<dbReference type="Proteomes" id="UP000018895">
    <property type="component" value="Unassembled WGS sequence"/>
</dbReference>
<accession>W4QJZ7</accession>
<dbReference type="InterPro" id="IPR011335">
    <property type="entry name" value="Restrct_endonuc-II-like"/>
</dbReference>
<comment type="similarity">
    <text evidence="11 13">Belongs to the RecU family.</text>
</comment>
<evidence type="ECO:0000256" key="12">
    <source>
        <dbReference type="ARBA" id="ARBA00029523"/>
    </source>
</evidence>
<dbReference type="GO" id="GO:0006310">
    <property type="term" value="P:DNA recombination"/>
    <property type="evidence" value="ECO:0007669"/>
    <property type="project" value="UniProtKB-UniRule"/>
</dbReference>
<evidence type="ECO:0000256" key="11">
    <source>
        <dbReference type="ARBA" id="ARBA00023447"/>
    </source>
</evidence>
<dbReference type="OrthoDB" id="9783592at2"/>
<feature type="binding site" evidence="13">
    <location>
        <position position="58"/>
    </location>
    <ligand>
        <name>Mg(2+)</name>
        <dbReference type="ChEBI" id="CHEBI:18420"/>
    </ligand>
</feature>
<feature type="binding site" evidence="13">
    <location>
        <position position="89"/>
    </location>
    <ligand>
        <name>Mg(2+)</name>
        <dbReference type="ChEBI" id="CHEBI:18420"/>
    </ligand>
</feature>
<evidence type="ECO:0000256" key="13">
    <source>
        <dbReference type="HAMAP-Rule" id="MF_00130"/>
    </source>
</evidence>
<keyword evidence="5 13" id="KW-0255">Endonuclease</keyword>
<organism evidence="14 15">
    <name type="scientific">Halalkalibacter hemicellulosilyticusJCM 9152</name>
    <dbReference type="NCBI Taxonomy" id="1236971"/>
    <lineage>
        <taxon>Bacteria</taxon>
        <taxon>Bacillati</taxon>
        <taxon>Bacillota</taxon>
        <taxon>Bacilli</taxon>
        <taxon>Bacillales</taxon>
        <taxon>Bacillaceae</taxon>
        <taxon>Halalkalibacter</taxon>
    </lineage>
</organism>
<keyword evidence="6 13" id="KW-0227">DNA damage</keyword>
<evidence type="ECO:0000256" key="4">
    <source>
        <dbReference type="ARBA" id="ARBA00022723"/>
    </source>
</evidence>
<dbReference type="GO" id="GO:0006281">
    <property type="term" value="P:DNA repair"/>
    <property type="evidence" value="ECO:0007669"/>
    <property type="project" value="UniProtKB-UniRule"/>
</dbReference>
<dbReference type="STRING" id="1236971.JCM9152_3959"/>
<dbReference type="AlphaFoldDB" id="W4QJZ7"/>
<protein>
    <recommendedName>
        <fullName evidence="12 13">Holliday junction resolvase RecU</fullName>
        <ecNumber evidence="13">3.1.21.10</ecNumber>
    </recommendedName>
    <alternativeName>
        <fullName evidence="13">Recombination protein U homolog</fullName>
    </alternativeName>
</protein>
<dbReference type="GO" id="GO:0008821">
    <property type="term" value="F:crossover junction DNA endonuclease activity"/>
    <property type="evidence" value="ECO:0007669"/>
    <property type="project" value="UniProtKB-EC"/>
</dbReference>
<evidence type="ECO:0000256" key="3">
    <source>
        <dbReference type="ARBA" id="ARBA00022722"/>
    </source>
</evidence>
<comment type="function">
    <text evidence="13">Endonuclease that resolves Holliday junction intermediates in genetic recombination. Cleaves mobile four-strand junctions by introducing symmetrical nicks in paired strands. Promotes annealing of linear ssDNA with homologous dsDNA. Required for DNA repair, homologous recombination and chromosome segregation.</text>
</comment>
<feature type="site" description="Transition state stabilizer" evidence="13">
    <location>
        <position position="73"/>
    </location>
</feature>
<gene>
    <name evidence="13" type="primary">recU</name>
    <name evidence="14" type="ORF">JCM9152_3959</name>
</gene>
<feature type="binding site" evidence="13">
    <location>
        <position position="56"/>
    </location>
    <ligand>
        <name>Mg(2+)</name>
        <dbReference type="ChEBI" id="CHEBI:18420"/>
    </ligand>
</feature>
<reference evidence="14" key="1">
    <citation type="journal article" date="2014" name="Genome Announc.">
        <title>Draft Genome Sequences of Three Alkaliphilic Bacillus Strains, Bacillus wakoensis JCM 9140T, Bacillus akibai JCM 9157T, and Bacillus hemicellulosilyticus JCM 9152T.</title>
        <authorList>
            <person name="Yuki M."/>
            <person name="Oshima K."/>
            <person name="Suda W."/>
            <person name="Oshida Y."/>
            <person name="Kitamura K."/>
            <person name="Iida T."/>
            <person name="Hattori M."/>
            <person name="Ohkuma M."/>
        </authorList>
    </citation>
    <scope>NUCLEOTIDE SEQUENCE [LARGE SCALE GENOMIC DNA]</scope>
    <source>
        <strain evidence="14">JCM 9152</strain>
    </source>
</reference>
<keyword evidence="15" id="KW-1185">Reference proteome</keyword>
<keyword evidence="7 13" id="KW-0378">Hydrolase</keyword>
<evidence type="ECO:0000256" key="5">
    <source>
        <dbReference type="ARBA" id="ARBA00022759"/>
    </source>
</evidence>
<evidence type="ECO:0000256" key="6">
    <source>
        <dbReference type="ARBA" id="ARBA00022763"/>
    </source>
</evidence>
<dbReference type="EMBL" id="BAUU01000036">
    <property type="protein sequence ID" value="GAE32425.1"/>
    <property type="molecule type" value="Genomic_DNA"/>
</dbReference>
<keyword evidence="9 13" id="KW-0233">DNA recombination</keyword>
<dbReference type="GO" id="GO:0003676">
    <property type="term" value="F:nucleic acid binding"/>
    <property type="evidence" value="ECO:0007669"/>
    <property type="project" value="InterPro"/>
</dbReference>
<keyword evidence="2 13" id="KW-0963">Cytoplasm</keyword>
<dbReference type="InterPro" id="IPR004612">
    <property type="entry name" value="Resolv_RecU"/>
</dbReference>
<comment type="catalytic activity">
    <reaction evidence="13">
        <text>Endonucleolytic cleavage at a junction such as a reciprocal single-stranded crossover between two homologous DNA duplexes (Holliday junction).</text>
        <dbReference type="EC" id="3.1.21.10"/>
    </reaction>
</comment>
<keyword evidence="3 13" id="KW-0540">Nuclease</keyword>
<evidence type="ECO:0000256" key="7">
    <source>
        <dbReference type="ARBA" id="ARBA00022801"/>
    </source>
</evidence>
<dbReference type="Pfam" id="PF03838">
    <property type="entry name" value="RecU"/>
    <property type="match status" value="1"/>
</dbReference>
<dbReference type="SUPFAM" id="SSF52980">
    <property type="entry name" value="Restriction endonuclease-like"/>
    <property type="match status" value="1"/>
</dbReference>